<name>A0A4S8RPF9_9FLAO</name>
<dbReference type="OrthoDB" id="1393025at2"/>
<proteinExistence type="predicted"/>
<dbReference type="RefSeq" id="WP_136566269.1">
    <property type="nucleotide sequence ID" value="NZ_SNTZ01000003.1"/>
</dbReference>
<dbReference type="InterPro" id="IPR019861">
    <property type="entry name" value="PorP/SprF_Bacteroidetes"/>
</dbReference>
<dbReference type="Pfam" id="PF11751">
    <property type="entry name" value="PorP_SprF"/>
    <property type="match status" value="1"/>
</dbReference>
<accession>A0A4S8RPF9</accession>
<evidence type="ECO:0000256" key="2">
    <source>
        <dbReference type="SAM" id="SignalP"/>
    </source>
</evidence>
<keyword evidence="4" id="KW-1185">Reference proteome</keyword>
<sequence length="516" mass="59076">MRKTLLFLLVIWISALGWAQEPQLPSDFRQHTLTQFNASFLNATYAANWNRPNSLSVWMRWQWQTLDGDPTTTFLNYTHNINKVSTVAVGFLQHNTGTFLQTGGHFNYVHKFSVDEGVDVYAGTNVFASQRSLADDRVIPDSQMDTIQLETAEGFIVRFSPGIRLQANQFGLGLAFENAFGFGGGEGDFEETSNFKTITGSINYDVPVSIFSNWGHSFVRPMLYVKSVPNGDTQIGVNGLLSTPKVWLQGGYNSFYGASAGLGVTLGGVFSIGGLMEFGADTSLTDEDSTLEILLSYKFDKKPIEEEEPMPDMKSEEEIAVAKRKEEELQKKKEALEEQQRLEQEQKQRTEQRLEQERKQKEQKLVEQQLLEKQKEELAQKRLQEEQRRKDSIQAAQLAELQQKREQQQDSLAKVQAQKVEVEPNEKYEEVSQADGLEPGFYLIANVFGTKKYFENFMKTLQQKGLEPKSFFRSVNQFNYVYLERYNTMQEARKARDSKFSGKYPDKTWIFRVRGN</sequence>
<feature type="signal peptide" evidence="2">
    <location>
        <begin position="1"/>
        <end position="19"/>
    </location>
</feature>
<evidence type="ECO:0000256" key="1">
    <source>
        <dbReference type="SAM" id="Coils"/>
    </source>
</evidence>
<dbReference type="EMBL" id="SNTZ01000003">
    <property type="protein sequence ID" value="THV59752.1"/>
    <property type="molecule type" value="Genomic_DNA"/>
</dbReference>
<protein>
    <submittedName>
        <fullName evidence="3">Type IX secretion system membrane protein PorP/SprF</fullName>
    </submittedName>
</protein>
<gene>
    <name evidence="3" type="ORF">EZV76_09325</name>
</gene>
<dbReference type="Proteomes" id="UP000310406">
    <property type="component" value="Unassembled WGS sequence"/>
</dbReference>
<dbReference type="NCBIfam" id="TIGR03519">
    <property type="entry name" value="T9SS_PorP_fam"/>
    <property type="match status" value="1"/>
</dbReference>
<comment type="caution">
    <text evidence="3">The sequence shown here is derived from an EMBL/GenBank/DDBJ whole genome shotgun (WGS) entry which is preliminary data.</text>
</comment>
<evidence type="ECO:0000313" key="4">
    <source>
        <dbReference type="Proteomes" id="UP000310406"/>
    </source>
</evidence>
<keyword evidence="1" id="KW-0175">Coiled coil</keyword>
<organism evidence="3 4">
    <name type="scientific">Flagellimonas alvinocaridis</name>
    <dbReference type="NCBI Taxonomy" id="2530200"/>
    <lineage>
        <taxon>Bacteria</taxon>
        <taxon>Pseudomonadati</taxon>
        <taxon>Bacteroidota</taxon>
        <taxon>Flavobacteriia</taxon>
        <taxon>Flavobacteriales</taxon>
        <taxon>Flavobacteriaceae</taxon>
        <taxon>Flagellimonas</taxon>
    </lineage>
</organism>
<dbReference type="AlphaFoldDB" id="A0A4S8RPF9"/>
<feature type="chain" id="PRO_5020674546" evidence="2">
    <location>
        <begin position="20"/>
        <end position="516"/>
    </location>
</feature>
<reference evidence="3 4" key="1">
    <citation type="submission" date="2019-03" db="EMBL/GenBank/DDBJ databases">
        <title>Muricauda SCR12 sp.nov, a marine bacterium isolated from Pacific Ocean:the Okinawa trough.</title>
        <authorList>
            <person name="Liu L."/>
        </authorList>
    </citation>
    <scope>NUCLEOTIDE SEQUENCE [LARGE SCALE GENOMIC DNA]</scope>
    <source>
        <strain evidence="3 4">SCR12</strain>
    </source>
</reference>
<keyword evidence="2" id="KW-0732">Signal</keyword>
<feature type="coiled-coil region" evidence="1">
    <location>
        <begin position="312"/>
        <end position="418"/>
    </location>
</feature>
<evidence type="ECO:0000313" key="3">
    <source>
        <dbReference type="EMBL" id="THV59752.1"/>
    </source>
</evidence>